<protein>
    <submittedName>
        <fullName evidence="1">DUF465 domain-containing protein</fullName>
    </submittedName>
</protein>
<gene>
    <name evidence="1" type="ORF">E6Q69_07210</name>
</gene>
<accession>A0A5C7W903</accession>
<dbReference type="InterPro" id="IPR007420">
    <property type="entry name" value="DUF465"/>
</dbReference>
<name>A0A5C7W903_AQUAC</name>
<dbReference type="AlphaFoldDB" id="A0A5C7W903"/>
<dbReference type="Proteomes" id="UP000321110">
    <property type="component" value="Unassembled WGS sequence"/>
</dbReference>
<dbReference type="Gene3D" id="6.10.280.50">
    <property type="match status" value="1"/>
</dbReference>
<proteinExistence type="predicted"/>
<sequence length="81" mass="9387">MPLEHHPLSREFPEYLQQLRALHASDAHFSRQAEAYEALDKRIYEVEDGRQAMDDLALQTLKNERVALKDQIAERLRKAGG</sequence>
<dbReference type="InterPro" id="IPR038444">
    <property type="entry name" value="DUF465_sf"/>
</dbReference>
<reference evidence="1 2" key="1">
    <citation type="submission" date="2018-09" db="EMBL/GenBank/DDBJ databases">
        <title>Metagenome Assembled Genomes from an Advanced Water Purification Facility.</title>
        <authorList>
            <person name="Stamps B.W."/>
            <person name="Spear J.R."/>
        </authorList>
    </citation>
    <scope>NUCLEOTIDE SEQUENCE [LARGE SCALE GENOMIC DNA]</scope>
    <source>
        <strain evidence="1">Bin_52_1</strain>
    </source>
</reference>
<comment type="caution">
    <text evidence="1">The sequence shown here is derived from an EMBL/GenBank/DDBJ whole genome shotgun (WGS) entry which is preliminary data.</text>
</comment>
<dbReference type="EMBL" id="SSFO01000120">
    <property type="protein sequence ID" value="TXI33145.1"/>
    <property type="molecule type" value="Genomic_DNA"/>
</dbReference>
<evidence type="ECO:0000313" key="1">
    <source>
        <dbReference type="EMBL" id="TXI33145.1"/>
    </source>
</evidence>
<organism evidence="1 2">
    <name type="scientific">Aquipseudomonas alcaligenes</name>
    <name type="common">Pseudomonas alcaligenes</name>
    <dbReference type="NCBI Taxonomy" id="43263"/>
    <lineage>
        <taxon>Bacteria</taxon>
        <taxon>Pseudomonadati</taxon>
        <taxon>Pseudomonadota</taxon>
        <taxon>Gammaproteobacteria</taxon>
        <taxon>Pseudomonadales</taxon>
        <taxon>Pseudomonadaceae</taxon>
        <taxon>Aquipseudomonas</taxon>
    </lineage>
</organism>
<dbReference type="Pfam" id="PF04325">
    <property type="entry name" value="DUF465"/>
    <property type="match status" value="1"/>
</dbReference>
<evidence type="ECO:0000313" key="2">
    <source>
        <dbReference type="Proteomes" id="UP000321110"/>
    </source>
</evidence>